<dbReference type="InterPro" id="IPR017150">
    <property type="entry name" value="Pept_M20_glutamate_carboxypep"/>
</dbReference>
<evidence type="ECO:0000313" key="7">
    <source>
        <dbReference type="EMBL" id="GIQ69960.1"/>
    </source>
</evidence>
<dbReference type="SUPFAM" id="SSF55031">
    <property type="entry name" value="Bacterial exopeptidase dimerisation domain"/>
    <property type="match status" value="1"/>
</dbReference>
<dbReference type="GO" id="GO:0016787">
    <property type="term" value="F:hydrolase activity"/>
    <property type="evidence" value="ECO:0007669"/>
    <property type="project" value="UniProtKB-KW"/>
</dbReference>
<comment type="caution">
    <text evidence="7">The sequence shown here is derived from an EMBL/GenBank/DDBJ whole genome shotgun (WGS) entry which is preliminary data.</text>
</comment>
<comment type="cofactor">
    <cofactor evidence="1">
        <name>Zn(2+)</name>
        <dbReference type="ChEBI" id="CHEBI:29105"/>
    </cofactor>
</comment>
<gene>
    <name evidence="7" type="ORF">XYCOK13_27840</name>
</gene>
<evidence type="ECO:0000313" key="8">
    <source>
        <dbReference type="Proteomes" id="UP000677918"/>
    </source>
</evidence>
<dbReference type="GO" id="GO:0046872">
    <property type="term" value="F:metal ion binding"/>
    <property type="evidence" value="ECO:0007669"/>
    <property type="project" value="UniProtKB-KW"/>
</dbReference>
<evidence type="ECO:0000256" key="3">
    <source>
        <dbReference type="ARBA" id="ARBA00022801"/>
    </source>
</evidence>
<evidence type="ECO:0000256" key="1">
    <source>
        <dbReference type="ARBA" id="ARBA00001947"/>
    </source>
</evidence>
<dbReference type="AlphaFoldDB" id="A0A8J4M2K3"/>
<evidence type="ECO:0000256" key="5">
    <source>
        <dbReference type="PIRSR" id="PIRSR037238-1"/>
    </source>
</evidence>
<sequence>MSRPIEQVVQEISAYVDGIRDEMLAMLKQLVEIESPTEHPQGVEQVAVILQQALQQIGFEARLVEEPGYGSHVWADYEVEGAPRILMMGHMDTVFPLGTGWGFSVDESRAYGPGVIDMKSGDLTALFAVKALKETVGLPVSIRIFYNSEEEPGSPASRHRIPEVTKDVDWAFVMEPSEPDGRMVSRRKGVGIFKFQVTGRSAHAGQEPEKGINANLELLHQLLSASRLADEEVGTTINPGRISGGTKPYVISDHAEGWVDVRVNDKEEQQRIEEAFRRLADEPIVTGAQVEVSGEFHRPPLMELDGSAMLQDCLRQAGRLMNEELDFGLSGAVSDGNNIAAAGIPVIDGVGPIGGRLHSRDEYMELESYFARTKLMAVTLYLLGGNRTWTNS</sequence>
<accession>A0A8J4M2K3</accession>
<evidence type="ECO:0000256" key="4">
    <source>
        <dbReference type="ARBA" id="ARBA00022833"/>
    </source>
</evidence>
<proteinExistence type="predicted"/>
<dbReference type="InterPro" id="IPR050072">
    <property type="entry name" value="Peptidase_M20A"/>
</dbReference>
<dbReference type="Pfam" id="PF07687">
    <property type="entry name" value="M20_dimer"/>
    <property type="match status" value="1"/>
</dbReference>
<dbReference type="PANTHER" id="PTHR43808">
    <property type="entry name" value="ACETYLORNITHINE DEACETYLASE"/>
    <property type="match status" value="1"/>
</dbReference>
<keyword evidence="3" id="KW-0378">Hydrolase</keyword>
<dbReference type="Gene3D" id="3.40.630.10">
    <property type="entry name" value="Zn peptidases"/>
    <property type="match status" value="1"/>
</dbReference>
<feature type="domain" description="Peptidase M20 dimerisation" evidence="6">
    <location>
        <begin position="187"/>
        <end position="283"/>
    </location>
</feature>
<name>A0A8J4M2K3_9BACL</name>
<feature type="active site" description="Proton acceptor" evidence="5">
    <location>
        <position position="150"/>
    </location>
</feature>
<dbReference type="CDD" id="cd03885">
    <property type="entry name" value="M20_CPDG2"/>
    <property type="match status" value="1"/>
</dbReference>
<reference evidence="7" key="1">
    <citation type="submission" date="2021-04" db="EMBL/GenBank/DDBJ databases">
        <title>Draft genome sequence of Xylanibacillus composti strain K13.</title>
        <authorList>
            <person name="Uke A."/>
            <person name="Chhe C."/>
            <person name="Baramee S."/>
            <person name="Kosugi A."/>
        </authorList>
    </citation>
    <scope>NUCLEOTIDE SEQUENCE</scope>
    <source>
        <strain evidence="7">K13</strain>
    </source>
</reference>
<dbReference type="InterPro" id="IPR036264">
    <property type="entry name" value="Bact_exopeptidase_dim_dom"/>
</dbReference>
<keyword evidence="2" id="KW-0479">Metal-binding</keyword>
<dbReference type="PANTHER" id="PTHR43808:SF9">
    <property type="entry name" value="BLL0789 PROTEIN"/>
    <property type="match status" value="1"/>
</dbReference>
<dbReference type="InterPro" id="IPR011650">
    <property type="entry name" value="Peptidase_M20_dimer"/>
</dbReference>
<dbReference type="InterPro" id="IPR002933">
    <property type="entry name" value="Peptidase_M20"/>
</dbReference>
<dbReference type="EMBL" id="BOVK01000037">
    <property type="protein sequence ID" value="GIQ69960.1"/>
    <property type="molecule type" value="Genomic_DNA"/>
</dbReference>
<feature type="active site" evidence="5">
    <location>
        <position position="92"/>
    </location>
</feature>
<dbReference type="Pfam" id="PF01546">
    <property type="entry name" value="Peptidase_M20"/>
    <property type="match status" value="1"/>
</dbReference>
<keyword evidence="4" id="KW-0862">Zinc</keyword>
<dbReference type="SUPFAM" id="SSF53187">
    <property type="entry name" value="Zn-dependent exopeptidases"/>
    <property type="match status" value="1"/>
</dbReference>
<keyword evidence="8" id="KW-1185">Reference proteome</keyword>
<protein>
    <submittedName>
        <fullName evidence="7">Peptidase M20</fullName>
    </submittedName>
</protein>
<dbReference type="PROSITE" id="PS00758">
    <property type="entry name" value="ARGE_DAPE_CPG2_1"/>
    <property type="match status" value="1"/>
</dbReference>
<dbReference type="Gene3D" id="3.30.70.360">
    <property type="match status" value="1"/>
</dbReference>
<evidence type="ECO:0000256" key="2">
    <source>
        <dbReference type="ARBA" id="ARBA00022723"/>
    </source>
</evidence>
<dbReference type="PIRSF" id="PIRSF037238">
    <property type="entry name" value="Carboxypeptidase_G2"/>
    <property type="match status" value="1"/>
</dbReference>
<dbReference type="InterPro" id="IPR001261">
    <property type="entry name" value="ArgE/DapE_CS"/>
</dbReference>
<dbReference type="RefSeq" id="WP_213412747.1">
    <property type="nucleotide sequence ID" value="NZ_BOVK01000037.1"/>
</dbReference>
<organism evidence="7 8">
    <name type="scientific">Xylanibacillus composti</name>
    <dbReference type="NCBI Taxonomy" id="1572762"/>
    <lineage>
        <taxon>Bacteria</taxon>
        <taxon>Bacillati</taxon>
        <taxon>Bacillota</taxon>
        <taxon>Bacilli</taxon>
        <taxon>Bacillales</taxon>
        <taxon>Paenibacillaceae</taxon>
        <taxon>Xylanibacillus</taxon>
    </lineage>
</organism>
<evidence type="ECO:0000259" key="6">
    <source>
        <dbReference type="Pfam" id="PF07687"/>
    </source>
</evidence>
<dbReference type="Proteomes" id="UP000677918">
    <property type="component" value="Unassembled WGS sequence"/>
</dbReference>